<sequence>MPKSEAHQPEPDGAPRPAAITRHLDLTEDRFLERFVPIPNPFDATADFDFGDGGCLFAPTGRELEFVRGQPAENIWTIVEGDDGIEITNGMHFVNRLGYLVSEHPCPQDTFVSVNLDA</sequence>
<feature type="region of interest" description="Disordered" evidence="1">
    <location>
        <begin position="1"/>
        <end position="20"/>
    </location>
</feature>
<evidence type="ECO:0000313" key="2">
    <source>
        <dbReference type="EMBL" id="AMU92825.1"/>
    </source>
</evidence>
<keyword evidence="2" id="KW-0614">Plasmid</keyword>
<dbReference type="Proteomes" id="UP000076088">
    <property type="component" value="Plasmid unnamed1"/>
</dbReference>
<dbReference type="AlphaFoldDB" id="A0AAC9FHX7"/>
<geneLocation type="plasmid" evidence="2 3">
    <name>unnamed1</name>
</geneLocation>
<reference evidence="3" key="1">
    <citation type="submission" date="2015-11" db="EMBL/GenBank/DDBJ databases">
        <title>Complete genome sequence of a polyethylene-glycol degrader Sphingopyxis macrogoltabida 203N (NBRC 111659).</title>
        <authorList>
            <person name="Yoshiyuki O."/>
            <person name="Shouta N."/>
            <person name="Nagata Y."/>
            <person name="Numata M."/>
            <person name="Tsuchikane K."/>
            <person name="Hosoyama A."/>
            <person name="Yamazoe A."/>
            <person name="Tsuda M."/>
            <person name="Fujita N."/>
            <person name="Kawai F."/>
        </authorList>
    </citation>
    <scope>NUCLEOTIDE SEQUENCE [LARGE SCALE GENOMIC DNA]</scope>
    <source>
        <strain evidence="3">203N</strain>
        <plasmid evidence="3">unnamed1</plasmid>
    </source>
</reference>
<accession>A0AAC9FHX7</accession>
<reference evidence="2 3" key="2">
    <citation type="journal article" date="2016" name="Genome Announc.">
        <title>Complete Genome Sequence of Sphingopyxis macrogoltabida Strain 203N (NBRC 111659), a Polyethylene Glycol Degrader.</title>
        <authorList>
            <person name="Ohtsubo Y."/>
            <person name="Nonoyama S."/>
            <person name="Nagata Y."/>
            <person name="Numata M."/>
            <person name="Tsuchikane K."/>
            <person name="Hosoyama A."/>
            <person name="Yamazoe A."/>
            <person name="Tsuda M."/>
            <person name="Fujita N."/>
            <person name="Kawai F."/>
        </authorList>
    </citation>
    <scope>NUCLEOTIDE SEQUENCE [LARGE SCALE GENOMIC DNA]</scope>
    <source>
        <strain evidence="2 3">203N</strain>
    </source>
</reference>
<protein>
    <submittedName>
        <fullName evidence="2">Uncharacterized protein</fullName>
    </submittedName>
</protein>
<evidence type="ECO:0000313" key="3">
    <source>
        <dbReference type="Proteomes" id="UP000076088"/>
    </source>
</evidence>
<dbReference type="RefSeq" id="WP_054735294.1">
    <property type="nucleotide sequence ID" value="NZ_CP009430.1"/>
</dbReference>
<gene>
    <name evidence="2" type="ORF">ATM17_31705</name>
</gene>
<keyword evidence="3" id="KW-1185">Reference proteome</keyword>
<proteinExistence type="predicted"/>
<organism evidence="2 3">
    <name type="scientific">Sphingopyxis macrogoltabida</name>
    <name type="common">Sphingomonas macrogoltabidus</name>
    <dbReference type="NCBI Taxonomy" id="33050"/>
    <lineage>
        <taxon>Bacteria</taxon>
        <taxon>Pseudomonadati</taxon>
        <taxon>Pseudomonadota</taxon>
        <taxon>Alphaproteobacteria</taxon>
        <taxon>Sphingomonadales</taxon>
        <taxon>Sphingomonadaceae</taxon>
        <taxon>Sphingopyxis</taxon>
    </lineage>
</organism>
<dbReference type="EMBL" id="CP013345">
    <property type="protein sequence ID" value="AMU92825.1"/>
    <property type="molecule type" value="Genomic_DNA"/>
</dbReference>
<dbReference type="KEGG" id="smaz:LH19_27730"/>
<evidence type="ECO:0000256" key="1">
    <source>
        <dbReference type="SAM" id="MobiDB-lite"/>
    </source>
</evidence>
<name>A0AAC9FHX7_SPHMC</name>
<feature type="compositionally biased region" description="Basic and acidic residues" evidence="1">
    <location>
        <begin position="1"/>
        <end position="10"/>
    </location>
</feature>